<reference evidence="1 2" key="1">
    <citation type="journal article" date="2014" name="BMC Genomics">
        <title>Genome sequencing of four Aureobasidium pullulans varieties: biotechnological potential, stress tolerance, and description of new species.</title>
        <authorList>
            <person name="Gostin Ar C."/>
            <person name="Ohm R.A."/>
            <person name="Kogej T."/>
            <person name="Sonjak S."/>
            <person name="Turk M."/>
            <person name="Zajc J."/>
            <person name="Zalar P."/>
            <person name="Grube M."/>
            <person name="Sun H."/>
            <person name="Han J."/>
            <person name="Sharma A."/>
            <person name="Chiniquy J."/>
            <person name="Ngan C.Y."/>
            <person name="Lipzen A."/>
            <person name="Barry K."/>
            <person name="Grigoriev I.V."/>
            <person name="Gunde-Cimerman N."/>
        </authorList>
    </citation>
    <scope>NUCLEOTIDE SEQUENCE [LARGE SCALE GENOMIC DNA]</scope>
    <source>
        <strain evidence="1 2">CBS 110374</strain>
    </source>
</reference>
<dbReference type="AlphaFoldDB" id="A0A074VJ77"/>
<dbReference type="HOGENOM" id="CLU_1758452_0_0_1"/>
<proteinExistence type="predicted"/>
<dbReference type="GeneID" id="63922385"/>
<dbReference type="Proteomes" id="UP000030672">
    <property type="component" value="Unassembled WGS sequence"/>
</dbReference>
<accession>A0A074VJ77</accession>
<name>A0A074VJ77_AURM1</name>
<sequence>MNSSDGPAITLRHHAKWQWIQRVFILSGEVDIISLNTSEDFQATSMHMSATLSEDRRQPTGTVCVFAAEICSMKIPTIEEFNNIPGIIGVARLSIHTVIPKDIVQTWRSRAYRIVLRLHALQGDQQKLLAEDVIQIPQPGTTGFVKSC</sequence>
<keyword evidence="2" id="KW-1185">Reference proteome</keyword>
<gene>
    <name evidence="1" type="ORF">M437DRAFT_89279</name>
</gene>
<dbReference type="RefSeq" id="XP_040874666.1">
    <property type="nucleotide sequence ID" value="XM_041029012.1"/>
</dbReference>
<evidence type="ECO:0000313" key="1">
    <source>
        <dbReference type="EMBL" id="KEQ57642.1"/>
    </source>
</evidence>
<organism evidence="1 2">
    <name type="scientific">Aureobasidium melanogenum (strain CBS 110374)</name>
    <name type="common">Aureobasidium pullulans var. melanogenum</name>
    <dbReference type="NCBI Taxonomy" id="1043003"/>
    <lineage>
        <taxon>Eukaryota</taxon>
        <taxon>Fungi</taxon>
        <taxon>Dikarya</taxon>
        <taxon>Ascomycota</taxon>
        <taxon>Pezizomycotina</taxon>
        <taxon>Dothideomycetes</taxon>
        <taxon>Dothideomycetidae</taxon>
        <taxon>Dothideales</taxon>
        <taxon>Saccotheciaceae</taxon>
        <taxon>Aureobasidium</taxon>
    </lineage>
</organism>
<protein>
    <submittedName>
        <fullName evidence="1">Uncharacterized protein</fullName>
    </submittedName>
</protein>
<evidence type="ECO:0000313" key="2">
    <source>
        <dbReference type="Proteomes" id="UP000030672"/>
    </source>
</evidence>
<dbReference type="EMBL" id="KL584879">
    <property type="protein sequence ID" value="KEQ57642.1"/>
    <property type="molecule type" value="Genomic_DNA"/>
</dbReference>